<evidence type="ECO:0000313" key="2">
    <source>
        <dbReference type="Proteomes" id="UP000015105"/>
    </source>
</evidence>
<dbReference type="EnsemblPlants" id="AET5Gv20678600.5">
    <property type="protein sequence ID" value="AET5Gv20678600.5"/>
    <property type="gene ID" value="AET5Gv20678600"/>
</dbReference>
<reference evidence="2" key="1">
    <citation type="journal article" date="2014" name="Science">
        <title>Ancient hybridizations among the ancestral genomes of bread wheat.</title>
        <authorList>
            <consortium name="International Wheat Genome Sequencing Consortium,"/>
            <person name="Marcussen T."/>
            <person name="Sandve S.R."/>
            <person name="Heier L."/>
            <person name="Spannagl M."/>
            <person name="Pfeifer M."/>
            <person name="Jakobsen K.S."/>
            <person name="Wulff B.B."/>
            <person name="Steuernagel B."/>
            <person name="Mayer K.F."/>
            <person name="Olsen O.A."/>
        </authorList>
    </citation>
    <scope>NUCLEOTIDE SEQUENCE [LARGE SCALE GENOMIC DNA]</scope>
    <source>
        <strain evidence="2">cv. AL8/78</strain>
    </source>
</reference>
<dbReference type="Gramene" id="AET5Gv20678600.2">
    <property type="protein sequence ID" value="AET5Gv20678600.2"/>
    <property type="gene ID" value="AET5Gv20678600"/>
</dbReference>
<reference evidence="1" key="4">
    <citation type="submission" date="2019-03" db="UniProtKB">
        <authorList>
            <consortium name="EnsemblPlants"/>
        </authorList>
    </citation>
    <scope>IDENTIFICATION</scope>
</reference>
<name>A0A453L982_AEGTS</name>
<reference evidence="2" key="2">
    <citation type="journal article" date="2017" name="Nat. Plants">
        <title>The Aegilops tauschii genome reveals multiple impacts of transposons.</title>
        <authorList>
            <person name="Zhao G."/>
            <person name="Zou C."/>
            <person name="Li K."/>
            <person name="Wang K."/>
            <person name="Li T."/>
            <person name="Gao L."/>
            <person name="Zhang X."/>
            <person name="Wang H."/>
            <person name="Yang Z."/>
            <person name="Liu X."/>
            <person name="Jiang W."/>
            <person name="Mao L."/>
            <person name="Kong X."/>
            <person name="Jiao Y."/>
            <person name="Jia J."/>
        </authorList>
    </citation>
    <scope>NUCLEOTIDE SEQUENCE [LARGE SCALE GENOMIC DNA]</scope>
    <source>
        <strain evidence="2">cv. AL8/78</strain>
    </source>
</reference>
<dbReference type="Proteomes" id="UP000015105">
    <property type="component" value="Chromosome 5D"/>
</dbReference>
<sequence>MWQCGVGLDGKRNDQLDYGNREFSIDETPAFRFCIAPSVLDTPGVYNDDHYFFYDAR</sequence>
<organism evidence="1 2">
    <name type="scientific">Aegilops tauschii subsp. strangulata</name>
    <name type="common">Goatgrass</name>
    <dbReference type="NCBI Taxonomy" id="200361"/>
    <lineage>
        <taxon>Eukaryota</taxon>
        <taxon>Viridiplantae</taxon>
        <taxon>Streptophyta</taxon>
        <taxon>Embryophyta</taxon>
        <taxon>Tracheophyta</taxon>
        <taxon>Spermatophyta</taxon>
        <taxon>Magnoliopsida</taxon>
        <taxon>Liliopsida</taxon>
        <taxon>Poales</taxon>
        <taxon>Poaceae</taxon>
        <taxon>BOP clade</taxon>
        <taxon>Pooideae</taxon>
        <taxon>Triticodae</taxon>
        <taxon>Triticeae</taxon>
        <taxon>Triticinae</taxon>
        <taxon>Aegilops</taxon>
    </lineage>
</organism>
<dbReference type="Gramene" id="AET5Gv20678600.3">
    <property type="protein sequence ID" value="AET5Gv20678600.3"/>
    <property type="gene ID" value="AET5Gv20678600"/>
</dbReference>
<keyword evidence="2" id="KW-1185">Reference proteome</keyword>
<accession>A0A453L982</accession>
<reference evidence="1" key="5">
    <citation type="journal article" date="2021" name="G3 (Bethesda)">
        <title>Aegilops tauschii genome assembly Aet v5.0 features greater sequence contiguity and improved annotation.</title>
        <authorList>
            <person name="Wang L."/>
            <person name="Zhu T."/>
            <person name="Rodriguez J.C."/>
            <person name="Deal K.R."/>
            <person name="Dubcovsky J."/>
            <person name="McGuire P.E."/>
            <person name="Lux T."/>
            <person name="Spannagl M."/>
            <person name="Mayer K.F.X."/>
            <person name="Baldrich P."/>
            <person name="Meyers B.C."/>
            <person name="Huo N."/>
            <person name="Gu Y.Q."/>
            <person name="Zhou H."/>
            <person name="Devos K.M."/>
            <person name="Bennetzen J.L."/>
            <person name="Unver T."/>
            <person name="Budak H."/>
            <person name="Gulick P.J."/>
            <person name="Galiba G."/>
            <person name="Kalapos B."/>
            <person name="Nelson D.R."/>
            <person name="Li P."/>
            <person name="You F.M."/>
            <person name="Luo M.C."/>
            <person name="Dvorak J."/>
        </authorList>
    </citation>
    <scope>NUCLEOTIDE SEQUENCE [LARGE SCALE GENOMIC DNA]</scope>
    <source>
        <strain evidence="1">cv. AL8/78</strain>
    </source>
</reference>
<reference evidence="1" key="3">
    <citation type="journal article" date="2017" name="Nature">
        <title>Genome sequence of the progenitor of the wheat D genome Aegilops tauschii.</title>
        <authorList>
            <person name="Luo M.C."/>
            <person name="Gu Y.Q."/>
            <person name="Puiu D."/>
            <person name="Wang H."/>
            <person name="Twardziok S.O."/>
            <person name="Deal K.R."/>
            <person name="Huo N."/>
            <person name="Zhu T."/>
            <person name="Wang L."/>
            <person name="Wang Y."/>
            <person name="McGuire P.E."/>
            <person name="Liu S."/>
            <person name="Long H."/>
            <person name="Ramasamy R.K."/>
            <person name="Rodriguez J.C."/>
            <person name="Van S.L."/>
            <person name="Yuan L."/>
            <person name="Wang Z."/>
            <person name="Xia Z."/>
            <person name="Xiao L."/>
            <person name="Anderson O.D."/>
            <person name="Ouyang S."/>
            <person name="Liang Y."/>
            <person name="Zimin A.V."/>
            <person name="Pertea G."/>
            <person name="Qi P."/>
            <person name="Bennetzen J.L."/>
            <person name="Dai X."/>
            <person name="Dawson M.W."/>
            <person name="Muller H.G."/>
            <person name="Kugler K."/>
            <person name="Rivarola-Duarte L."/>
            <person name="Spannagl M."/>
            <person name="Mayer K.F.X."/>
            <person name="Lu F.H."/>
            <person name="Bevan M.W."/>
            <person name="Leroy P."/>
            <person name="Li P."/>
            <person name="You F.M."/>
            <person name="Sun Q."/>
            <person name="Liu Z."/>
            <person name="Lyons E."/>
            <person name="Wicker T."/>
            <person name="Salzberg S.L."/>
            <person name="Devos K.M."/>
            <person name="Dvorak J."/>
        </authorList>
    </citation>
    <scope>NUCLEOTIDE SEQUENCE [LARGE SCALE GENOMIC DNA]</scope>
    <source>
        <strain evidence="1">cv. AL8/78</strain>
    </source>
</reference>
<dbReference type="Gramene" id="AET5Gv20678600.5">
    <property type="protein sequence ID" value="AET5Gv20678600.5"/>
    <property type="gene ID" value="AET5Gv20678600"/>
</dbReference>
<proteinExistence type="predicted"/>
<dbReference type="Gramene" id="AET5Gv20678600.1">
    <property type="protein sequence ID" value="AET5Gv20678600.1"/>
    <property type="gene ID" value="AET5Gv20678600"/>
</dbReference>
<dbReference type="AlphaFoldDB" id="A0A453L982"/>
<protein>
    <submittedName>
        <fullName evidence="1">Uncharacterized protein</fullName>
    </submittedName>
</protein>
<evidence type="ECO:0000313" key="1">
    <source>
        <dbReference type="EnsemblPlants" id="AET5Gv20678600.2"/>
    </source>
</evidence>
<dbReference type="EnsemblPlants" id="AET5Gv20678600.2">
    <property type="protein sequence ID" value="AET5Gv20678600.2"/>
    <property type="gene ID" value="AET5Gv20678600"/>
</dbReference>
<dbReference type="EnsemblPlants" id="AET5Gv20678600.3">
    <property type="protein sequence ID" value="AET5Gv20678600.3"/>
    <property type="gene ID" value="AET5Gv20678600"/>
</dbReference>
<dbReference type="EnsemblPlants" id="AET5Gv20678600.1">
    <property type="protein sequence ID" value="AET5Gv20678600.1"/>
    <property type="gene ID" value="AET5Gv20678600"/>
</dbReference>